<sequence length="351" mass="39530">MVSVEQLVDLWKQSKCIPGGQQYKNAVPRRTNDKKKRLSQVLSNEHLMDGIKLVLETLLDAWTELEHCDPEDVESGDFPRTLIDLDGLTSIASLVPLFVPPEISQQMSQVASKKRKRRFDDSEQKGKSKRKYTMEELLNLPGFEERPAHEQWQKTKETNEKNPTKNSKTSPDSDEQEPVKEESLKGLGSNLLRGGKEQERPAEEESRTGFGSIWKKDDGKPSSSDRSQWSPKTKRLAAEIGVIEEEREPSQKDNKKAKQVSANGLKQFGRSTEANESGEDHALDEENTNQSSTAKNKKGGFLFKGFGVSANRTNDQSDENTNKEASERSDKSDKASKHRGKEVTIKEEPDD</sequence>
<feature type="compositionally biased region" description="Basic and acidic residues" evidence="1">
    <location>
        <begin position="320"/>
        <end position="351"/>
    </location>
</feature>
<reference evidence="2" key="1">
    <citation type="submission" date="2023-06" db="EMBL/GenBank/DDBJ databases">
        <title>Conoideocrella luteorostrata (Hypocreales: Clavicipitaceae), a potential biocontrol fungus for elongate hemlock scale in United States Christmas tree production areas.</title>
        <authorList>
            <person name="Barrett H."/>
            <person name="Lovett B."/>
            <person name="Macias A.M."/>
            <person name="Stajich J.E."/>
            <person name="Kasson M.T."/>
        </authorList>
    </citation>
    <scope>NUCLEOTIDE SEQUENCE</scope>
    <source>
        <strain evidence="2">ARSEF 14590</strain>
    </source>
</reference>
<proteinExistence type="predicted"/>
<feature type="compositionally biased region" description="Polar residues" evidence="1">
    <location>
        <begin position="260"/>
        <end position="275"/>
    </location>
</feature>
<dbReference type="AlphaFoldDB" id="A0AAJ0CYS4"/>
<gene>
    <name evidence="2" type="ORF">QQS21_002094</name>
</gene>
<feature type="compositionally biased region" description="Polar residues" evidence="1">
    <location>
        <begin position="221"/>
        <end position="231"/>
    </location>
</feature>
<feature type="region of interest" description="Disordered" evidence="1">
    <location>
        <begin position="106"/>
        <end position="351"/>
    </location>
</feature>
<evidence type="ECO:0000313" key="2">
    <source>
        <dbReference type="EMBL" id="KAK2609313.1"/>
    </source>
</evidence>
<dbReference type="EMBL" id="JASWJB010000024">
    <property type="protein sequence ID" value="KAK2609313.1"/>
    <property type="molecule type" value="Genomic_DNA"/>
</dbReference>
<accession>A0AAJ0CYS4</accession>
<name>A0AAJ0CYS4_9HYPO</name>
<feature type="compositionally biased region" description="Basic and acidic residues" evidence="1">
    <location>
        <begin position="143"/>
        <end position="163"/>
    </location>
</feature>
<keyword evidence="3" id="KW-1185">Reference proteome</keyword>
<evidence type="ECO:0000256" key="1">
    <source>
        <dbReference type="SAM" id="MobiDB-lite"/>
    </source>
</evidence>
<dbReference type="Proteomes" id="UP001251528">
    <property type="component" value="Unassembled WGS sequence"/>
</dbReference>
<evidence type="ECO:0000313" key="3">
    <source>
        <dbReference type="Proteomes" id="UP001251528"/>
    </source>
</evidence>
<protein>
    <submittedName>
        <fullName evidence="2">Uncharacterized protein</fullName>
    </submittedName>
</protein>
<organism evidence="2 3">
    <name type="scientific">Conoideocrella luteorostrata</name>
    <dbReference type="NCBI Taxonomy" id="1105319"/>
    <lineage>
        <taxon>Eukaryota</taxon>
        <taxon>Fungi</taxon>
        <taxon>Dikarya</taxon>
        <taxon>Ascomycota</taxon>
        <taxon>Pezizomycotina</taxon>
        <taxon>Sordariomycetes</taxon>
        <taxon>Hypocreomycetidae</taxon>
        <taxon>Hypocreales</taxon>
        <taxon>Clavicipitaceae</taxon>
        <taxon>Conoideocrella</taxon>
    </lineage>
</organism>
<feature type="compositionally biased region" description="Basic and acidic residues" evidence="1">
    <location>
        <begin position="194"/>
        <end position="207"/>
    </location>
</feature>
<comment type="caution">
    <text evidence="2">The sequence shown here is derived from an EMBL/GenBank/DDBJ whole genome shotgun (WGS) entry which is preliminary data.</text>
</comment>